<evidence type="ECO:0000313" key="3">
    <source>
        <dbReference type="Proteomes" id="UP000283509"/>
    </source>
</evidence>
<dbReference type="AlphaFoldDB" id="A0A3R7QNI2"/>
<accession>A0A3R7QNI2</accession>
<reference evidence="2 3" key="2">
    <citation type="submission" date="2019-01" db="EMBL/GenBank/DDBJ databases">
        <title>The decoding of complex shrimp genome reveals the adaptation for benthos swimmer, frequently molting mechanism and breeding impact on genome.</title>
        <authorList>
            <person name="Sun Y."/>
            <person name="Gao Y."/>
            <person name="Yu Y."/>
        </authorList>
    </citation>
    <scope>NUCLEOTIDE SEQUENCE [LARGE SCALE GENOMIC DNA]</scope>
    <source>
        <tissue evidence="2">Muscle</tissue>
    </source>
</reference>
<organism evidence="2 3">
    <name type="scientific">Penaeus vannamei</name>
    <name type="common">Whiteleg shrimp</name>
    <name type="synonym">Litopenaeus vannamei</name>
    <dbReference type="NCBI Taxonomy" id="6689"/>
    <lineage>
        <taxon>Eukaryota</taxon>
        <taxon>Metazoa</taxon>
        <taxon>Ecdysozoa</taxon>
        <taxon>Arthropoda</taxon>
        <taxon>Crustacea</taxon>
        <taxon>Multicrustacea</taxon>
        <taxon>Malacostraca</taxon>
        <taxon>Eumalacostraca</taxon>
        <taxon>Eucarida</taxon>
        <taxon>Decapoda</taxon>
        <taxon>Dendrobranchiata</taxon>
        <taxon>Penaeoidea</taxon>
        <taxon>Penaeidae</taxon>
        <taxon>Penaeus</taxon>
    </lineage>
</organism>
<protein>
    <submittedName>
        <fullName evidence="2">Arthrodial cuticle protein AMP8.1</fullName>
    </submittedName>
</protein>
<reference evidence="2 3" key="1">
    <citation type="submission" date="2018-04" db="EMBL/GenBank/DDBJ databases">
        <authorList>
            <person name="Zhang X."/>
            <person name="Yuan J."/>
            <person name="Li F."/>
            <person name="Xiang J."/>
        </authorList>
    </citation>
    <scope>NUCLEOTIDE SEQUENCE [LARGE SCALE GENOMIC DNA]</scope>
    <source>
        <tissue evidence="2">Muscle</tissue>
    </source>
</reference>
<dbReference type="EMBL" id="QCYY01002073">
    <property type="protein sequence ID" value="ROT73067.1"/>
    <property type="molecule type" value="Genomic_DNA"/>
</dbReference>
<evidence type="ECO:0000313" key="2">
    <source>
        <dbReference type="EMBL" id="ROT73067.1"/>
    </source>
</evidence>
<dbReference type="Proteomes" id="UP000283509">
    <property type="component" value="Unassembled WGS sequence"/>
</dbReference>
<comment type="caution">
    <text evidence="2">The sequence shown here is derived from an EMBL/GenBank/DDBJ whole genome shotgun (WGS) entry which is preliminary data.</text>
</comment>
<feature type="compositionally biased region" description="Pro residues" evidence="1">
    <location>
        <begin position="94"/>
        <end position="104"/>
    </location>
</feature>
<proteinExistence type="predicted"/>
<feature type="region of interest" description="Disordered" evidence="1">
    <location>
        <begin position="26"/>
        <end position="117"/>
    </location>
</feature>
<sequence>MAQLASPSPGDLSLPVLSILGTKHTHIPTHERTTPHTPPYPLSLTVNRRGRHRLHPRSPRVKPARNIPAYKHTRDTSTNTSRRPRSSEAVNLRTPPPPHPPKINPRPRTRRAALEERPGEWSLSLPPRWYIKARSYTHHHHTHTPTVIMKSVIFACLFAVALAAPQQNPLGLAEVLVDERVDNGDGTFQYNFQTSNDIAAQRTGSVGSAGQSNTRESTGS</sequence>
<name>A0A3R7QNI2_PENVA</name>
<keyword evidence="3" id="KW-1185">Reference proteome</keyword>
<gene>
    <name evidence="2" type="ORF">C7M84_008510</name>
</gene>
<evidence type="ECO:0000256" key="1">
    <source>
        <dbReference type="SAM" id="MobiDB-lite"/>
    </source>
</evidence>
<feature type="region of interest" description="Disordered" evidence="1">
    <location>
        <begin position="199"/>
        <end position="220"/>
    </location>
</feature>
<feature type="compositionally biased region" description="Basic residues" evidence="1">
    <location>
        <begin position="48"/>
        <end position="63"/>
    </location>
</feature>